<dbReference type="AlphaFoldDB" id="A0A6C0CVL2"/>
<proteinExistence type="predicted"/>
<name>A0A6C0CVL2_9ZZZZ</name>
<evidence type="ECO:0000313" key="1">
    <source>
        <dbReference type="EMBL" id="QHT08876.1"/>
    </source>
</evidence>
<dbReference type="EMBL" id="MN739502">
    <property type="protein sequence ID" value="QHT08876.1"/>
    <property type="molecule type" value="Genomic_DNA"/>
</dbReference>
<organism evidence="1">
    <name type="scientific">viral metagenome</name>
    <dbReference type="NCBI Taxonomy" id="1070528"/>
    <lineage>
        <taxon>unclassified sequences</taxon>
        <taxon>metagenomes</taxon>
        <taxon>organismal metagenomes</taxon>
    </lineage>
</organism>
<sequence>MSLLVNESFSINNSISISNKIKNIPFFFLYYNPINSFKNLDQDRNILPISSSNSILSKIKFKLIQHYHSKLTPFNFTDNFSKSLYHSFISSSLLQDISICYIVSPTPFITSNQLPLLNDFSFSLDLKKINYSTLKSYFSIDFLSNPFISIDIYLICYLIHNNLSTLDTQHLNIILNDYTTNREKIQIYSILPILQYFLNYDSTQIIKYLLQFKHTWSYYSLCYFFIQYYSDLLKEYLLYETFIEYIQSPPKERNKNIINIINNILFLI</sequence>
<accession>A0A6C0CVL2</accession>
<protein>
    <submittedName>
        <fullName evidence="1">Uncharacterized protein</fullName>
    </submittedName>
</protein>
<reference evidence="1" key="1">
    <citation type="journal article" date="2020" name="Nature">
        <title>Giant virus diversity and host interactions through global metagenomics.</title>
        <authorList>
            <person name="Schulz F."/>
            <person name="Roux S."/>
            <person name="Paez-Espino D."/>
            <person name="Jungbluth S."/>
            <person name="Walsh D.A."/>
            <person name="Denef V.J."/>
            <person name="McMahon K.D."/>
            <person name="Konstantinidis K.T."/>
            <person name="Eloe-Fadrosh E.A."/>
            <person name="Kyrpides N.C."/>
            <person name="Woyke T."/>
        </authorList>
    </citation>
    <scope>NUCLEOTIDE SEQUENCE</scope>
    <source>
        <strain evidence="1">GVMAG-M-3300023109-53</strain>
    </source>
</reference>